<proteinExistence type="inferred from homology"/>
<dbReference type="GO" id="GO:0005829">
    <property type="term" value="C:cytosol"/>
    <property type="evidence" value="ECO:0007669"/>
    <property type="project" value="TreeGrafter"/>
</dbReference>
<feature type="binding site" evidence="5">
    <location>
        <position position="259"/>
    </location>
    <ligand>
        <name>substrate</name>
    </ligand>
</feature>
<comment type="subcellular location">
    <subcellularLocation>
        <location evidence="5">Cytoplasm</location>
    </subcellularLocation>
</comment>
<keyword evidence="3 5" id="KW-0520">NAD</keyword>
<keyword evidence="4 5" id="KW-0664">Pyridoxine biosynthesis</keyword>
<dbReference type="GO" id="GO:0036001">
    <property type="term" value="P:'de novo' pyridoxal 5'-phosphate biosynthetic process"/>
    <property type="evidence" value="ECO:0007669"/>
    <property type="project" value="TreeGrafter"/>
</dbReference>
<dbReference type="HAMAP" id="MF_01825">
    <property type="entry name" value="PdxB"/>
    <property type="match status" value="1"/>
</dbReference>
<dbReference type="GO" id="GO:0051287">
    <property type="term" value="F:NAD binding"/>
    <property type="evidence" value="ECO:0007669"/>
    <property type="project" value="InterPro"/>
</dbReference>
<dbReference type="SUPFAM" id="SSF51735">
    <property type="entry name" value="NAD(P)-binding Rossmann-fold domains"/>
    <property type="match status" value="1"/>
</dbReference>
<evidence type="ECO:0000256" key="1">
    <source>
        <dbReference type="ARBA" id="ARBA00022490"/>
    </source>
</evidence>
<dbReference type="Gene3D" id="3.40.50.720">
    <property type="entry name" value="NAD(P)-binding Rossmann-like Domain"/>
    <property type="match status" value="2"/>
</dbReference>
<comment type="subunit">
    <text evidence="5">Homodimer.</text>
</comment>
<comment type="function">
    <text evidence="5">Catalyzes the oxidation of erythronate-4-phosphate to 3-hydroxy-2-oxo-4-phosphonooxybutanoate.</text>
</comment>
<feature type="active site" evidence="5">
    <location>
        <position position="209"/>
    </location>
</feature>
<evidence type="ECO:0000256" key="4">
    <source>
        <dbReference type="ARBA" id="ARBA00023096"/>
    </source>
</evidence>
<feature type="binding site" evidence="5">
    <location>
        <position position="147"/>
    </location>
    <ligand>
        <name>NAD(+)</name>
        <dbReference type="ChEBI" id="CHEBI:57540"/>
    </ligand>
</feature>
<keyword evidence="1 5" id="KW-0963">Cytoplasm</keyword>
<protein>
    <recommendedName>
        <fullName evidence="5">Erythronate-4-phosphate dehydrogenase</fullName>
        <ecNumber evidence="5">1.1.1.290</ecNumber>
    </recommendedName>
</protein>
<comment type="catalytic activity">
    <reaction evidence="5">
        <text>4-phospho-D-erythronate + NAD(+) = (R)-3-hydroxy-2-oxo-4-phosphooxybutanoate + NADH + H(+)</text>
        <dbReference type="Rhea" id="RHEA:18829"/>
        <dbReference type="ChEBI" id="CHEBI:15378"/>
        <dbReference type="ChEBI" id="CHEBI:57540"/>
        <dbReference type="ChEBI" id="CHEBI:57945"/>
        <dbReference type="ChEBI" id="CHEBI:58538"/>
        <dbReference type="ChEBI" id="CHEBI:58766"/>
        <dbReference type="EC" id="1.1.1.290"/>
    </reaction>
</comment>
<feature type="active site" evidence="5">
    <location>
        <position position="238"/>
    </location>
</feature>
<dbReference type="PANTHER" id="PTHR42938:SF9">
    <property type="entry name" value="FORMATE DEHYDROGENASE 1"/>
    <property type="match status" value="1"/>
</dbReference>
<dbReference type="RefSeq" id="WP_304994559.1">
    <property type="nucleotide sequence ID" value="NZ_CP101717.1"/>
</dbReference>
<feature type="binding site" evidence="5">
    <location>
        <position position="233"/>
    </location>
    <ligand>
        <name>NAD(+)</name>
        <dbReference type="ChEBI" id="CHEBI:57540"/>
    </ligand>
</feature>
<evidence type="ECO:0000256" key="3">
    <source>
        <dbReference type="ARBA" id="ARBA00023027"/>
    </source>
</evidence>
<dbReference type="GO" id="GO:0008615">
    <property type="term" value="P:pyridoxine biosynthetic process"/>
    <property type="evidence" value="ECO:0007669"/>
    <property type="project" value="UniProtKB-UniRule"/>
</dbReference>
<dbReference type="EMBL" id="CP101717">
    <property type="protein sequence ID" value="WLD57272.1"/>
    <property type="molecule type" value="Genomic_DNA"/>
</dbReference>
<feature type="active site" description="Proton donor" evidence="5">
    <location>
        <position position="255"/>
    </location>
</feature>
<dbReference type="InterPro" id="IPR036291">
    <property type="entry name" value="NAD(P)-bd_dom_sf"/>
</dbReference>
<evidence type="ECO:0000259" key="6">
    <source>
        <dbReference type="Pfam" id="PF02826"/>
    </source>
</evidence>
<dbReference type="EC" id="1.1.1.290" evidence="5"/>
<feature type="binding site" evidence="5">
    <location>
        <position position="258"/>
    </location>
    <ligand>
        <name>NAD(+)</name>
        <dbReference type="ChEBI" id="CHEBI:57540"/>
    </ligand>
</feature>
<dbReference type="SUPFAM" id="SSF52283">
    <property type="entry name" value="Formate/glycerate dehydrogenase catalytic domain-like"/>
    <property type="match status" value="1"/>
</dbReference>
<feature type="domain" description="D-isomer specific 2-hydroxyacid dehydrogenase NAD-binding" evidence="6">
    <location>
        <begin position="112"/>
        <end position="246"/>
    </location>
</feature>
<accession>A0AB38YD99</accession>
<evidence type="ECO:0000259" key="7">
    <source>
        <dbReference type="Pfam" id="PF11890"/>
    </source>
</evidence>
<dbReference type="AlphaFoldDB" id="A0AB38YD99"/>
<comment type="similarity">
    <text evidence="5">Belongs to the D-isomer specific 2-hydroxyacid dehydrogenase family. PdxB subfamily.</text>
</comment>
<dbReference type="Gene3D" id="3.30.1370.170">
    <property type="match status" value="1"/>
</dbReference>
<sequence>MRILADENMPGVDRLFASVATDIVYTAGRTLSAAQVAHADVLLVRSVTPVNADLLADHSPRFIGSATIGTDHIDIPFLASRQIPFAHAPGCNADAVCDYVLAALLALHAQTPAELQHKTLSVIGAGNVGRRVVQRFRALGLSVKVCDPPRAEREPDGETFVSLYDALQADIVCVHTPLTTIGNHPTHQLLDAAALALLPDNSILLNAGRGAVIEEEALLRFLAQRPDVRVVLDVWGTEPAIERSLLPLVEIATGHVAGYSLEGKWRGTRMLRAALDRQLARQGDPLPELSELLPVAPSVVVLESDPWQALYDTVEAVYDIRGDDRRFRGAMAQPNHAEAFDAYRKAYPVRREIGSCRALVGDSPARALLAAAGFIVD</sequence>
<name>A0AB38YD99_9GAMM</name>
<dbReference type="PANTHER" id="PTHR42938">
    <property type="entry name" value="FORMATE DEHYDROGENASE 1"/>
    <property type="match status" value="1"/>
</dbReference>
<feature type="binding site" evidence="5">
    <location>
        <position position="176"/>
    </location>
    <ligand>
        <name>NAD(+)</name>
        <dbReference type="ChEBI" id="CHEBI:57540"/>
    </ligand>
</feature>
<keyword evidence="2 5" id="KW-0560">Oxidoreductase</keyword>
<feature type="domain" description="Erythronate-4-phosphate dehydrogenase dimerisation" evidence="7">
    <location>
        <begin position="305"/>
        <end position="370"/>
    </location>
</feature>
<dbReference type="InterPro" id="IPR029753">
    <property type="entry name" value="D-isomer_DH_CS"/>
</dbReference>
<reference evidence="8" key="1">
    <citation type="submission" date="2022-07" db="EMBL/GenBank/DDBJ databases">
        <title>Complete genome sequence of Salinispirillum sp. LH10-3-1 capable of multiple carbohydrate inversion isolated from a soda lake.</title>
        <authorList>
            <person name="Liu J."/>
            <person name="Zhai Y."/>
            <person name="Zhang H."/>
            <person name="Yang H."/>
            <person name="Qu J."/>
            <person name="Li J."/>
        </authorList>
    </citation>
    <scope>NUCLEOTIDE SEQUENCE</scope>
    <source>
        <strain evidence="8">LH 10-3-1</strain>
    </source>
</reference>
<dbReference type="Pfam" id="PF11890">
    <property type="entry name" value="DUF3410"/>
    <property type="match status" value="1"/>
</dbReference>
<organism evidence="8">
    <name type="scientific">Salinispirillum sp. LH 10-3-1</name>
    <dbReference type="NCBI Taxonomy" id="2952525"/>
    <lineage>
        <taxon>Bacteria</taxon>
        <taxon>Pseudomonadati</taxon>
        <taxon>Pseudomonadota</taxon>
        <taxon>Gammaproteobacteria</taxon>
        <taxon>Oceanospirillales</taxon>
        <taxon>Saccharospirillaceae</taxon>
        <taxon>Salinispirillum</taxon>
    </lineage>
</organism>
<dbReference type="InterPro" id="IPR024531">
    <property type="entry name" value="Erythronate-4-P_DHase_dimer"/>
</dbReference>
<evidence type="ECO:0000256" key="5">
    <source>
        <dbReference type="HAMAP-Rule" id="MF_01825"/>
    </source>
</evidence>
<evidence type="ECO:0000313" key="8">
    <source>
        <dbReference type="EMBL" id="WLD57272.1"/>
    </source>
</evidence>
<dbReference type="Pfam" id="PF02826">
    <property type="entry name" value="2-Hacid_dh_C"/>
    <property type="match status" value="1"/>
</dbReference>
<dbReference type="GO" id="GO:0046983">
    <property type="term" value="F:protein dimerization activity"/>
    <property type="evidence" value="ECO:0007669"/>
    <property type="project" value="InterPro"/>
</dbReference>
<dbReference type="PROSITE" id="PS00671">
    <property type="entry name" value="D_2_HYDROXYACID_DH_3"/>
    <property type="match status" value="1"/>
</dbReference>
<comment type="caution">
    <text evidence="5">Lacks conserved residue(s) required for the propagation of feature annotation.</text>
</comment>
<dbReference type="InterPro" id="IPR006140">
    <property type="entry name" value="D-isomer_DH_NAD-bd"/>
</dbReference>
<evidence type="ECO:0000256" key="2">
    <source>
        <dbReference type="ARBA" id="ARBA00023002"/>
    </source>
</evidence>
<gene>
    <name evidence="5" type="primary">pdxB</name>
    <name evidence="8" type="ORF">NFC81_11135</name>
</gene>
<feature type="binding site" evidence="5">
    <location>
        <position position="67"/>
    </location>
    <ligand>
        <name>substrate</name>
    </ligand>
</feature>
<dbReference type="InterPro" id="IPR020921">
    <property type="entry name" value="Erythronate-4-P_DHase"/>
</dbReference>
<dbReference type="GO" id="GO:0033711">
    <property type="term" value="F:4-phosphoerythronate dehydrogenase activity"/>
    <property type="evidence" value="ECO:0007669"/>
    <property type="project" value="UniProtKB-EC"/>
</dbReference>
<feature type="binding site" evidence="5">
    <location>
        <position position="46"/>
    </location>
    <ligand>
        <name>substrate</name>
    </ligand>
</feature>
<comment type="pathway">
    <text evidence="5">Cofactor biosynthesis; pyridoxine 5'-phosphate biosynthesis; pyridoxine 5'-phosphate from D-erythrose 4-phosphate: step 2/5.</text>
</comment>
<dbReference type="CDD" id="cd12158">
    <property type="entry name" value="ErythrP_dh"/>
    <property type="match status" value="1"/>
</dbReference>
<dbReference type="InterPro" id="IPR038251">
    <property type="entry name" value="PdxB_dimer_sf"/>
</dbReference>